<keyword evidence="2" id="KW-0378">Hydrolase</keyword>
<dbReference type="AlphaFoldDB" id="A0A2X3B5J7"/>
<reference evidence="2 3" key="1">
    <citation type="submission" date="2018-06" db="EMBL/GenBank/DDBJ databases">
        <authorList>
            <consortium name="Pathogen Informatics"/>
            <person name="Doyle S."/>
        </authorList>
    </citation>
    <scope>NUCLEOTIDE SEQUENCE [LARGE SCALE GENOMIC DNA]</scope>
    <source>
        <strain evidence="2 3">NCTC13102</strain>
    </source>
</reference>
<dbReference type="GO" id="GO:0016787">
    <property type="term" value="F:hydrolase activity"/>
    <property type="evidence" value="ECO:0007669"/>
    <property type="project" value="UniProtKB-KW"/>
</dbReference>
<evidence type="ECO:0000313" key="3">
    <source>
        <dbReference type="Proteomes" id="UP000250166"/>
    </source>
</evidence>
<dbReference type="Gene3D" id="3.40.50.1820">
    <property type="entry name" value="alpha/beta hydrolase"/>
    <property type="match status" value="1"/>
</dbReference>
<evidence type="ECO:0000259" key="1">
    <source>
        <dbReference type="Pfam" id="PF12146"/>
    </source>
</evidence>
<evidence type="ECO:0000313" key="2">
    <source>
        <dbReference type="EMBL" id="SQB99072.1"/>
    </source>
</evidence>
<dbReference type="PANTHER" id="PTHR11614">
    <property type="entry name" value="PHOSPHOLIPASE-RELATED"/>
    <property type="match status" value="1"/>
</dbReference>
<sequence length="333" mass="37785">MTTSIKHSQRTFQSDFGKVAYDLYEPALDVALPVRIIQIAHGMVEHKGRYRWVAHELAKNGYIVAISDHRGHGESVNAESKITLGEMGEDGFQKAAYDLYKLNCTLKELYPKAEIILLGHSMGSLLARRYLLLYGDSICALILSGTPAYNPLLPLGIWLGRAFGFFDLAIVKNLGAKVLNRLSFGGFNKKLLKHNKMKRKQTPSLDSAKANNMRWLCSDNQVVQEYITDPKCDFIFSLQSFLNLFHGTQEVYSPNYPEPKNPLLPVLFVSGYDDACGDFGEGVQKARIHLQTQGYKDVEIILYQDARHEILNEPHIKQQVIQDILLWLRDRLK</sequence>
<gene>
    <name evidence="2" type="ORF">NCTC13102_01546</name>
</gene>
<accession>A0A2X3B5J7</accession>
<organism evidence="2 3">
    <name type="scientific">Helicobacter fennelliae</name>
    <dbReference type="NCBI Taxonomy" id="215"/>
    <lineage>
        <taxon>Bacteria</taxon>
        <taxon>Pseudomonadati</taxon>
        <taxon>Campylobacterota</taxon>
        <taxon>Epsilonproteobacteria</taxon>
        <taxon>Campylobacterales</taxon>
        <taxon>Helicobacteraceae</taxon>
        <taxon>Helicobacter</taxon>
    </lineage>
</organism>
<dbReference type="Pfam" id="PF12146">
    <property type="entry name" value="Hydrolase_4"/>
    <property type="match status" value="1"/>
</dbReference>
<name>A0A2X3B5J7_9HELI</name>
<dbReference type="EMBL" id="UAWL01000006">
    <property type="protein sequence ID" value="SQB99072.1"/>
    <property type="molecule type" value="Genomic_DNA"/>
</dbReference>
<dbReference type="RefSeq" id="WP_112058820.1">
    <property type="nucleotide sequence ID" value="NZ_UAWL01000006.1"/>
</dbReference>
<proteinExistence type="predicted"/>
<dbReference type="InterPro" id="IPR029058">
    <property type="entry name" value="AB_hydrolase_fold"/>
</dbReference>
<dbReference type="Proteomes" id="UP000250166">
    <property type="component" value="Unassembled WGS sequence"/>
</dbReference>
<feature type="domain" description="Serine aminopeptidase S33" evidence="1">
    <location>
        <begin position="35"/>
        <end position="314"/>
    </location>
</feature>
<dbReference type="SUPFAM" id="SSF53474">
    <property type="entry name" value="alpha/beta-Hydrolases"/>
    <property type="match status" value="1"/>
</dbReference>
<dbReference type="InterPro" id="IPR051044">
    <property type="entry name" value="MAG_DAG_Lipase"/>
</dbReference>
<dbReference type="InterPro" id="IPR022742">
    <property type="entry name" value="Hydrolase_4"/>
</dbReference>
<protein>
    <submittedName>
        <fullName evidence="2">Alpha/beta hydrolase</fullName>
    </submittedName>
</protein>